<proteinExistence type="inferred from homology"/>
<feature type="chain" id="PRO_5008043435" description="Alpha-L-arabinofuranosidase" evidence="9">
    <location>
        <begin position="19"/>
        <end position="354"/>
    </location>
</feature>
<keyword evidence="5 8" id="KW-0732">Signal</keyword>
<dbReference type="Pfam" id="PF03664">
    <property type="entry name" value="Glyco_hydro_62"/>
    <property type="match status" value="1"/>
</dbReference>
<dbReference type="SUPFAM" id="SSF75005">
    <property type="entry name" value="Arabinanase/levansucrase/invertase"/>
    <property type="match status" value="1"/>
</dbReference>
<keyword evidence="6 8" id="KW-0378">Hydrolase</keyword>
<dbReference type="OrthoDB" id="3156236at2759"/>
<keyword evidence="11" id="KW-1185">Reference proteome</keyword>
<dbReference type="GO" id="GO:0005576">
    <property type="term" value="C:extracellular region"/>
    <property type="evidence" value="ECO:0007669"/>
    <property type="project" value="UniProtKB-SubCell"/>
</dbReference>
<sequence>MRPFSSFVVTLWATAANALPAPEAALGKPLLIAKQTPTLPDNFEWTSTGPIIGPKNDNRNLAAIKDPSIVEINGTYHVFASTAQESGYNLVYFRFTDFAEANDATFHYLDQSGIGTGYRAAPQVFYFAPHNLWYLVYQNGNAAYSTNEDIANPDGWSAPQEFYSGMPAIIEQNIGEGYWVDMWVICDETHCYLFSSDDNGQLYRSQTTLEDFPNGMSQPVIALQDADRFRLFEAACVYRLTSGGYLLLVEAIGVDGDRYFRSWTSDSIAGEWEELAGSEEDPFAGASNVVFEDGVEAWTNSISHGELIRTETDQTLTISPCGLRFLYQGLDPEADGTYNALPWRLGLITQTNSC</sequence>
<evidence type="ECO:0000256" key="4">
    <source>
        <dbReference type="ARBA" id="ARBA00022525"/>
    </source>
</evidence>
<dbReference type="PANTHER" id="PTHR40631:SF2">
    <property type="entry name" value="ALPHA-L-ARABINOFURANOSIDASE"/>
    <property type="match status" value="1"/>
</dbReference>
<evidence type="ECO:0000256" key="2">
    <source>
        <dbReference type="ARBA" id="ARBA00004613"/>
    </source>
</evidence>
<evidence type="ECO:0000313" key="11">
    <source>
        <dbReference type="Proteomes" id="UP000078237"/>
    </source>
</evidence>
<name>A0A175VW62_9PEZI</name>
<dbReference type="InterPro" id="IPR005193">
    <property type="entry name" value="GH62_arabinosidase"/>
</dbReference>
<comment type="catalytic activity">
    <reaction evidence="1 8">
        <text>Hydrolysis of terminal non-reducing alpha-L-arabinofuranoside residues in alpha-L-arabinosides.</text>
        <dbReference type="EC" id="3.2.1.55"/>
    </reaction>
</comment>
<dbReference type="GO" id="GO:0046556">
    <property type="term" value="F:alpha-L-arabinofuranosidase activity"/>
    <property type="evidence" value="ECO:0007669"/>
    <property type="project" value="UniProtKB-UniRule"/>
</dbReference>
<keyword evidence="4 8" id="KW-0964">Secreted</keyword>
<dbReference type="GO" id="GO:0046373">
    <property type="term" value="P:L-arabinose metabolic process"/>
    <property type="evidence" value="ECO:0007669"/>
    <property type="project" value="UniProtKB-UniRule"/>
</dbReference>
<evidence type="ECO:0000256" key="8">
    <source>
        <dbReference type="RuleBase" id="RU368117"/>
    </source>
</evidence>
<dbReference type="CDD" id="cd08987">
    <property type="entry name" value="GH62"/>
    <property type="match status" value="1"/>
</dbReference>
<dbReference type="Proteomes" id="UP000078237">
    <property type="component" value="Unassembled WGS sequence"/>
</dbReference>
<dbReference type="AlphaFoldDB" id="A0A175VW62"/>
<reference evidence="10 11" key="1">
    <citation type="journal article" date="2016" name="Genome Announc.">
        <title>Genome Sequence of Madurella mycetomatis mm55, Isolated from a Human Mycetoma Case in Sudan.</title>
        <authorList>
            <person name="Smit S."/>
            <person name="Derks M.F."/>
            <person name="Bervoets S."/>
            <person name="Fahal A."/>
            <person name="van Leeuwen W."/>
            <person name="van Belkum A."/>
            <person name="van de Sande W.W."/>
        </authorList>
    </citation>
    <scope>NUCLEOTIDE SEQUENCE [LARGE SCALE GENOMIC DNA]</scope>
    <source>
        <strain evidence="11">mm55</strain>
    </source>
</reference>
<evidence type="ECO:0000256" key="6">
    <source>
        <dbReference type="ARBA" id="ARBA00022801"/>
    </source>
</evidence>
<gene>
    <name evidence="10" type="ORF">MMYC01_207452</name>
</gene>
<dbReference type="GO" id="GO:0045493">
    <property type="term" value="P:xylan catabolic process"/>
    <property type="evidence" value="ECO:0007669"/>
    <property type="project" value="UniProtKB-UniRule"/>
</dbReference>
<dbReference type="Gene3D" id="2.115.10.20">
    <property type="entry name" value="Glycosyl hydrolase domain, family 43"/>
    <property type="match status" value="1"/>
</dbReference>
<dbReference type="PANTHER" id="PTHR40631">
    <property type="entry name" value="ALPHA-L-ARABINOFURANOSIDASE AXHA-2-RELATED"/>
    <property type="match status" value="1"/>
</dbReference>
<evidence type="ECO:0000313" key="10">
    <source>
        <dbReference type="EMBL" id="KXX75777.1"/>
    </source>
</evidence>
<keyword evidence="7 8" id="KW-0326">Glycosidase</keyword>
<accession>A0A175VW62</accession>
<protein>
    <recommendedName>
        <fullName evidence="8">Alpha-L-arabinofuranosidase</fullName>
        <ecNumber evidence="8">3.2.1.55</ecNumber>
    </recommendedName>
</protein>
<organism evidence="10 11">
    <name type="scientific">Madurella mycetomatis</name>
    <dbReference type="NCBI Taxonomy" id="100816"/>
    <lineage>
        <taxon>Eukaryota</taxon>
        <taxon>Fungi</taxon>
        <taxon>Dikarya</taxon>
        <taxon>Ascomycota</taxon>
        <taxon>Pezizomycotina</taxon>
        <taxon>Sordariomycetes</taxon>
        <taxon>Sordariomycetidae</taxon>
        <taxon>Sordariales</taxon>
        <taxon>Sordariales incertae sedis</taxon>
        <taxon>Madurella</taxon>
    </lineage>
</organism>
<dbReference type="STRING" id="100816.A0A175VW62"/>
<comment type="function">
    <text evidence="8">Alpha-L-arabinofuranosidase involved in the hydrolysis of xylan, a major structural heterogeneous polysaccharide found in plant biomass representing the second most abundant polysaccharide in the biosphere, after cellulose.</text>
</comment>
<evidence type="ECO:0000256" key="1">
    <source>
        <dbReference type="ARBA" id="ARBA00001462"/>
    </source>
</evidence>
<evidence type="ECO:0000256" key="7">
    <source>
        <dbReference type="ARBA" id="ARBA00023295"/>
    </source>
</evidence>
<dbReference type="InterPro" id="IPR023296">
    <property type="entry name" value="Glyco_hydro_beta-prop_sf"/>
</dbReference>
<evidence type="ECO:0000256" key="3">
    <source>
        <dbReference type="ARBA" id="ARBA00007396"/>
    </source>
</evidence>
<comment type="caution">
    <text evidence="10">The sequence shown here is derived from an EMBL/GenBank/DDBJ whole genome shotgun (WGS) entry which is preliminary data.</text>
</comment>
<dbReference type="EC" id="3.2.1.55" evidence="8"/>
<comment type="similarity">
    <text evidence="3 8">Belongs to the glycosyl hydrolase 62 family.</text>
</comment>
<comment type="subcellular location">
    <subcellularLocation>
        <location evidence="2 8">Secreted</location>
    </subcellularLocation>
</comment>
<evidence type="ECO:0000256" key="5">
    <source>
        <dbReference type="ARBA" id="ARBA00022729"/>
    </source>
</evidence>
<feature type="signal peptide" evidence="9">
    <location>
        <begin position="1"/>
        <end position="18"/>
    </location>
</feature>
<evidence type="ECO:0000256" key="9">
    <source>
        <dbReference type="SAM" id="SignalP"/>
    </source>
</evidence>
<dbReference type="VEuPathDB" id="FungiDB:MMYC01_207452"/>
<dbReference type="EMBL" id="LCTW02000249">
    <property type="protein sequence ID" value="KXX75777.1"/>
    <property type="molecule type" value="Genomic_DNA"/>
</dbReference>